<dbReference type="PANTHER" id="PTHR43649">
    <property type="entry name" value="ARABINOSE-BINDING PROTEIN-RELATED"/>
    <property type="match status" value="1"/>
</dbReference>
<organism evidence="3 4">
    <name type="scientific">Paenibacillus filicis</name>
    <dbReference type="NCBI Taxonomy" id="669464"/>
    <lineage>
        <taxon>Bacteria</taxon>
        <taxon>Bacillati</taxon>
        <taxon>Bacillota</taxon>
        <taxon>Bacilli</taxon>
        <taxon>Bacillales</taxon>
        <taxon>Paenibacillaceae</taxon>
        <taxon>Paenibacillus</taxon>
    </lineage>
</organism>
<keyword evidence="4" id="KW-1185">Reference proteome</keyword>
<protein>
    <submittedName>
        <fullName evidence="3">Extracellular solute-binding protein</fullName>
    </submittedName>
</protein>
<evidence type="ECO:0000313" key="4">
    <source>
        <dbReference type="Proteomes" id="UP001469365"/>
    </source>
</evidence>
<evidence type="ECO:0000313" key="3">
    <source>
        <dbReference type="EMBL" id="MEK8126667.1"/>
    </source>
</evidence>
<sequence length="560" mass="62852">MREKQWMAGMMVFTLAGGTLLAGCSSSKSGAGTEPGTDGAQKEPKKDITVSIYDRGNVSPNEGTIENNRWTKWVNENGPANVKFVAIPRTKPEEKINVLYASGSAPDLLFEYSPNVKDPLQQQKQFMPIDQLIDKTSTEYKKVLQEYPALKKAGMKSDGKLYYFGRINWVEPNRGVLIRTDWLKKLGLSMPKTTDDLYEVIKAFTEQDPDGNGKKDTYGISLSGNSSFSLKQIFGATSKWVVKNNELVLDWDRQKAYYTIVKRLYDEGLVDKDFATDTNGAKSKQDFITGKTGIYGILTTDIVNDTLLGTIDPLKKNVPEAEVAFLPYPKSPFGSFVPTLKNPVQMTAAVSATAKNPDAVMKYIDFMLKEPTTKALEYGIEGTHYKITDGCAEIIDAKKSKTEVSDLTVDMRMLENNGNSFNACKVPLVAYKSDPRKDEYQKAYESFRDTYLTFDRSYPELTHSEHMPSSPKDLNTIEANSDKANGDIWLKAIVSGDKYSIDQALKDTQDTWSKSGGKQVEEWYKKWYESDRSNSILANDIFDIAKKQNAEYKQIVQSLK</sequence>
<dbReference type="EMBL" id="JBBPCC010000001">
    <property type="protein sequence ID" value="MEK8126667.1"/>
    <property type="molecule type" value="Genomic_DNA"/>
</dbReference>
<feature type="region of interest" description="Disordered" evidence="1">
    <location>
        <begin position="26"/>
        <end position="47"/>
    </location>
</feature>
<proteinExistence type="predicted"/>
<dbReference type="InterPro" id="IPR006059">
    <property type="entry name" value="SBP"/>
</dbReference>
<dbReference type="Pfam" id="PF01547">
    <property type="entry name" value="SBP_bac_1"/>
    <property type="match status" value="1"/>
</dbReference>
<dbReference type="RefSeq" id="WP_341413721.1">
    <property type="nucleotide sequence ID" value="NZ_JBBPCC010000001.1"/>
</dbReference>
<feature type="chain" id="PRO_5046788131" evidence="2">
    <location>
        <begin position="23"/>
        <end position="560"/>
    </location>
</feature>
<evidence type="ECO:0000256" key="2">
    <source>
        <dbReference type="SAM" id="SignalP"/>
    </source>
</evidence>
<keyword evidence="2" id="KW-0732">Signal</keyword>
<feature type="signal peptide" evidence="2">
    <location>
        <begin position="1"/>
        <end position="22"/>
    </location>
</feature>
<name>A0ABU9DCT1_9BACL</name>
<gene>
    <name evidence="3" type="ORF">WMW72_01965</name>
</gene>
<dbReference type="InterPro" id="IPR050490">
    <property type="entry name" value="Bact_solute-bd_prot1"/>
</dbReference>
<dbReference type="Proteomes" id="UP001469365">
    <property type="component" value="Unassembled WGS sequence"/>
</dbReference>
<accession>A0ABU9DCT1</accession>
<dbReference type="SUPFAM" id="SSF53850">
    <property type="entry name" value="Periplasmic binding protein-like II"/>
    <property type="match status" value="1"/>
</dbReference>
<dbReference type="PROSITE" id="PS51257">
    <property type="entry name" value="PROKAR_LIPOPROTEIN"/>
    <property type="match status" value="1"/>
</dbReference>
<reference evidence="3 4" key="1">
    <citation type="submission" date="2024-04" db="EMBL/GenBank/DDBJ databases">
        <title>draft genome sequnece of Paenibacillus filicis.</title>
        <authorList>
            <person name="Kim D.-U."/>
        </authorList>
    </citation>
    <scope>NUCLEOTIDE SEQUENCE [LARGE SCALE GENOMIC DNA]</scope>
    <source>
        <strain evidence="3 4">KACC14197</strain>
    </source>
</reference>
<comment type="caution">
    <text evidence="3">The sequence shown here is derived from an EMBL/GenBank/DDBJ whole genome shotgun (WGS) entry which is preliminary data.</text>
</comment>
<dbReference type="Gene3D" id="3.40.190.10">
    <property type="entry name" value="Periplasmic binding protein-like II"/>
    <property type="match status" value="2"/>
</dbReference>
<evidence type="ECO:0000256" key="1">
    <source>
        <dbReference type="SAM" id="MobiDB-lite"/>
    </source>
</evidence>